<dbReference type="InParanoid" id="A0A2R6QPT5"/>
<feature type="compositionally biased region" description="Basic and acidic residues" evidence="1">
    <location>
        <begin position="123"/>
        <end position="132"/>
    </location>
</feature>
<feature type="region of interest" description="Disordered" evidence="1">
    <location>
        <begin position="37"/>
        <end position="58"/>
    </location>
</feature>
<dbReference type="PANTHER" id="PTHR35486:SF1">
    <property type="entry name" value="OS02G0689500 PROTEIN"/>
    <property type="match status" value="1"/>
</dbReference>
<accession>A0A2R6QPT5</accession>
<dbReference type="OrthoDB" id="688025at2759"/>
<dbReference type="AlphaFoldDB" id="A0A2R6QPT5"/>
<comment type="caution">
    <text evidence="2">The sequence shown here is derived from an EMBL/GenBank/DDBJ whole genome shotgun (WGS) entry which is preliminary data.</text>
</comment>
<dbReference type="EMBL" id="NKQK01000014">
    <property type="protein sequence ID" value="PSS11945.1"/>
    <property type="molecule type" value="Genomic_DNA"/>
</dbReference>
<dbReference type="FunCoup" id="A0A2R6QPT5">
    <property type="interactions" value="1481"/>
</dbReference>
<keyword evidence="3" id="KW-1185">Reference proteome</keyword>
<dbReference type="STRING" id="1590841.A0A2R6QPT5"/>
<feature type="region of interest" description="Disordered" evidence="1">
    <location>
        <begin position="123"/>
        <end position="157"/>
    </location>
</feature>
<reference evidence="3" key="2">
    <citation type="journal article" date="2018" name="BMC Genomics">
        <title>A manually annotated Actinidia chinensis var. chinensis (kiwifruit) genome highlights the challenges associated with draft genomes and gene prediction in plants.</title>
        <authorList>
            <person name="Pilkington S.M."/>
            <person name="Crowhurst R."/>
            <person name="Hilario E."/>
            <person name="Nardozza S."/>
            <person name="Fraser L."/>
            <person name="Peng Y."/>
            <person name="Gunaseelan K."/>
            <person name="Simpson R."/>
            <person name="Tahir J."/>
            <person name="Deroles S.C."/>
            <person name="Templeton K."/>
            <person name="Luo Z."/>
            <person name="Davy M."/>
            <person name="Cheng C."/>
            <person name="McNeilage M."/>
            <person name="Scaglione D."/>
            <person name="Liu Y."/>
            <person name="Zhang Q."/>
            <person name="Datson P."/>
            <person name="De Silva N."/>
            <person name="Gardiner S.E."/>
            <person name="Bassett H."/>
            <person name="Chagne D."/>
            <person name="McCallum J."/>
            <person name="Dzierzon H."/>
            <person name="Deng C."/>
            <person name="Wang Y.Y."/>
            <person name="Barron L."/>
            <person name="Manako K."/>
            <person name="Bowen J."/>
            <person name="Foster T.M."/>
            <person name="Erridge Z.A."/>
            <person name="Tiffin H."/>
            <person name="Waite C.N."/>
            <person name="Davies K.M."/>
            <person name="Grierson E.P."/>
            <person name="Laing W.A."/>
            <person name="Kirk R."/>
            <person name="Chen X."/>
            <person name="Wood M."/>
            <person name="Montefiori M."/>
            <person name="Brummell D.A."/>
            <person name="Schwinn K.E."/>
            <person name="Catanach A."/>
            <person name="Fullerton C."/>
            <person name="Li D."/>
            <person name="Meiyalaghan S."/>
            <person name="Nieuwenhuizen N."/>
            <person name="Read N."/>
            <person name="Prakash R."/>
            <person name="Hunter D."/>
            <person name="Zhang H."/>
            <person name="McKenzie M."/>
            <person name="Knabel M."/>
            <person name="Harris A."/>
            <person name="Allan A.C."/>
            <person name="Gleave A."/>
            <person name="Chen A."/>
            <person name="Janssen B.J."/>
            <person name="Plunkett B."/>
            <person name="Ampomah-Dwamena C."/>
            <person name="Voogd C."/>
            <person name="Leif D."/>
            <person name="Lafferty D."/>
            <person name="Souleyre E.J.F."/>
            <person name="Varkonyi-Gasic E."/>
            <person name="Gambi F."/>
            <person name="Hanley J."/>
            <person name="Yao J.L."/>
            <person name="Cheung J."/>
            <person name="David K.M."/>
            <person name="Warren B."/>
            <person name="Marsh K."/>
            <person name="Snowden K.C."/>
            <person name="Lin-Wang K."/>
            <person name="Brian L."/>
            <person name="Martinez-Sanchez M."/>
            <person name="Wang M."/>
            <person name="Ileperuma N."/>
            <person name="Macnee N."/>
            <person name="Campin R."/>
            <person name="McAtee P."/>
            <person name="Drummond R.S.M."/>
            <person name="Espley R.V."/>
            <person name="Ireland H.S."/>
            <person name="Wu R."/>
            <person name="Atkinson R.G."/>
            <person name="Karunairetnam S."/>
            <person name="Bulley S."/>
            <person name="Chunkath S."/>
            <person name="Hanley Z."/>
            <person name="Storey R."/>
            <person name="Thrimawithana A.H."/>
            <person name="Thomson S."/>
            <person name="David C."/>
            <person name="Testolin R."/>
            <person name="Huang H."/>
            <person name="Hellens R.P."/>
            <person name="Schaffer R.J."/>
        </authorList>
    </citation>
    <scope>NUCLEOTIDE SEQUENCE [LARGE SCALE GENOMIC DNA]</scope>
    <source>
        <strain evidence="3">cv. Red5</strain>
    </source>
</reference>
<name>A0A2R6QPT5_ACTCC</name>
<protein>
    <submittedName>
        <fullName evidence="2">Death-inducer obliterator 1 like</fullName>
    </submittedName>
</protein>
<proteinExistence type="predicted"/>
<evidence type="ECO:0000256" key="1">
    <source>
        <dbReference type="SAM" id="MobiDB-lite"/>
    </source>
</evidence>
<evidence type="ECO:0000313" key="3">
    <source>
        <dbReference type="Proteomes" id="UP000241394"/>
    </source>
</evidence>
<feature type="compositionally biased region" description="Low complexity" evidence="1">
    <location>
        <begin position="135"/>
        <end position="157"/>
    </location>
</feature>
<dbReference type="OMA" id="HRDLCDE"/>
<organism evidence="2 3">
    <name type="scientific">Actinidia chinensis var. chinensis</name>
    <name type="common">Chinese soft-hair kiwi</name>
    <dbReference type="NCBI Taxonomy" id="1590841"/>
    <lineage>
        <taxon>Eukaryota</taxon>
        <taxon>Viridiplantae</taxon>
        <taxon>Streptophyta</taxon>
        <taxon>Embryophyta</taxon>
        <taxon>Tracheophyta</taxon>
        <taxon>Spermatophyta</taxon>
        <taxon>Magnoliopsida</taxon>
        <taxon>eudicotyledons</taxon>
        <taxon>Gunneridae</taxon>
        <taxon>Pentapetalae</taxon>
        <taxon>asterids</taxon>
        <taxon>Ericales</taxon>
        <taxon>Actinidiaceae</taxon>
        <taxon>Actinidia</taxon>
    </lineage>
</organism>
<reference evidence="2 3" key="1">
    <citation type="submission" date="2017-07" db="EMBL/GenBank/DDBJ databases">
        <title>An improved, manually edited Actinidia chinensis var. chinensis (kiwifruit) genome highlights the challenges associated with draft genomes and gene prediction in plants.</title>
        <authorList>
            <person name="Pilkington S."/>
            <person name="Crowhurst R."/>
            <person name="Hilario E."/>
            <person name="Nardozza S."/>
            <person name="Fraser L."/>
            <person name="Peng Y."/>
            <person name="Gunaseelan K."/>
            <person name="Simpson R."/>
            <person name="Tahir J."/>
            <person name="Deroles S."/>
            <person name="Templeton K."/>
            <person name="Luo Z."/>
            <person name="Davy M."/>
            <person name="Cheng C."/>
            <person name="Mcneilage M."/>
            <person name="Scaglione D."/>
            <person name="Liu Y."/>
            <person name="Zhang Q."/>
            <person name="Datson P."/>
            <person name="De Silva N."/>
            <person name="Gardiner S."/>
            <person name="Bassett H."/>
            <person name="Chagne D."/>
            <person name="Mccallum J."/>
            <person name="Dzierzon H."/>
            <person name="Deng C."/>
            <person name="Wang Y.-Y."/>
            <person name="Barron N."/>
            <person name="Manako K."/>
            <person name="Bowen J."/>
            <person name="Foster T."/>
            <person name="Erridge Z."/>
            <person name="Tiffin H."/>
            <person name="Waite C."/>
            <person name="Davies K."/>
            <person name="Grierson E."/>
            <person name="Laing W."/>
            <person name="Kirk R."/>
            <person name="Chen X."/>
            <person name="Wood M."/>
            <person name="Montefiori M."/>
            <person name="Brummell D."/>
            <person name="Schwinn K."/>
            <person name="Catanach A."/>
            <person name="Fullerton C."/>
            <person name="Li D."/>
            <person name="Meiyalaghan S."/>
            <person name="Nieuwenhuizen N."/>
            <person name="Read N."/>
            <person name="Prakash R."/>
            <person name="Hunter D."/>
            <person name="Zhang H."/>
            <person name="Mckenzie M."/>
            <person name="Knabel M."/>
            <person name="Harris A."/>
            <person name="Allan A."/>
            <person name="Chen A."/>
            <person name="Janssen B."/>
            <person name="Plunkett B."/>
            <person name="Dwamena C."/>
            <person name="Voogd C."/>
            <person name="Leif D."/>
            <person name="Lafferty D."/>
            <person name="Souleyre E."/>
            <person name="Varkonyi-Gasic E."/>
            <person name="Gambi F."/>
            <person name="Hanley J."/>
            <person name="Yao J.-L."/>
            <person name="Cheung J."/>
            <person name="David K."/>
            <person name="Warren B."/>
            <person name="Marsh K."/>
            <person name="Snowden K."/>
            <person name="Lin-Wang K."/>
            <person name="Brian L."/>
            <person name="Martinez-Sanchez M."/>
            <person name="Wang M."/>
            <person name="Ileperuma N."/>
            <person name="Macnee N."/>
            <person name="Campin R."/>
            <person name="Mcatee P."/>
            <person name="Drummond R."/>
            <person name="Espley R."/>
            <person name="Ireland H."/>
            <person name="Wu R."/>
            <person name="Atkinson R."/>
            <person name="Karunairetnam S."/>
            <person name="Bulley S."/>
            <person name="Chunkath S."/>
            <person name="Hanley Z."/>
            <person name="Storey R."/>
            <person name="Thrimawithana A."/>
            <person name="Thomson S."/>
            <person name="David C."/>
            <person name="Testolin R."/>
        </authorList>
    </citation>
    <scope>NUCLEOTIDE SEQUENCE [LARGE SCALE GENOMIC DNA]</scope>
    <source>
        <strain evidence="3">cv. Red5</strain>
        <tissue evidence="2">Young leaf</tissue>
    </source>
</reference>
<evidence type="ECO:0000313" key="2">
    <source>
        <dbReference type="EMBL" id="PSS11945.1"/>
    </source>
</evidence>
<sequence length="298" mass="33349">MRCKKHLTDLSSRVGVCASCLRERLCALVAAQARAQAQEDRRKSDPQNPPSLAFPRSVSPYVAGNMTHHSDHHLHRSLKDQLFFSTPQIGPKCGVFTGDLSAKQQKKSKFSLFSRLFKFKSRNPDSDRDMDPRVSNSTSRSSCTASSSSPSWFSSMLSGHRKNQSRQYSLNEPTARFARGMSPARVSDYGGEAEWYESSGYSSELSQSWWHTPGRAAPSSRRSVRRSQSRNLSGMKFYLSPLVRASPNRHWNQKGVLPEAVFSGDIRVPARTHVSPAASLCASRSRKLADFGRFNHNH</sequence>
<dbReference type="Gramene" id="PSS11945">
    <property type="protein sequence ID" value="PSS11945"/>
    <property type="gene ID" value="CEY00_Acc16158"/>
</dbReference>
<dbReference type="PANTHER" id="PTHR35486">
    <property type="entry name" value="EXPRESSED PROTEIN"/>
    <property type="match status" value="1"/>
</dbReference>
<gene>
    <name evidence="2" type="ORF">CEY00_Acc16158</name>
</gene>
<dbReference type="Proteomes" id="UP000241394">
    <property type="component" value="Chromosome LG14"/>
</dbReference>